<comment type="caution">
    <text evidence="2">The sequence shown here is derived from an EMBL/GenBank/DDBJ whole genome shotgun (WGS) entry which is preliminary data.</text>
</comment>
<evidence type="ECO:0000313" key="2">
    <source>
        <dbReference type="EMBL" id="GBP04771.1"/>
    </source>
</evidence>
<evidence type="ECO:0000256" key="1">
    <source>
        <dbReference type="SAM" id="MobiDB-lite"/>
    </source>
</evidence>
<feature type="region of interest" description="Disordered" evidence="1">
    <location>
        <begin position="1"/>
        <end position="49"/>
    </location>
</feature>
<gene>
    <name evidence="2" type="ORF">EVAR_3709_1</name>
</gene>
<accession>A0A4C1SUP9</accession>
<reference evidence="2 3" key="1">
    <citation type="journal article" date="2019" name="Commun. Biol.">
        <title>The bagworm genome reveals a unique fibroin gene that provides high tensile strength.</title>
        <authorList>
            <person name="Kono N."/>
            <person name="Nakamura H."/>
            <person name="Ohtoshi R."/>
            <person name="Tomita M."/>
            <person name="Numata K."/>
            <person name="Arakawa K."/>
        </authorList>
    </citation>
    <scope>NUCLEOTIDE SEQUENCE [LARGE SCALE GENOMIC DNA]</scope>
</reference>
<name>A0A4C1SUP9_EUMVA</name>
<feature type="region of interest" description="Disordered" evidence="1">
    <location>
        <begin position="69"/>
        <end position="129"/>
    </location>
</feature>
<dbReference type="EMBL" id="BGZK01000015">
    <property type="protein sequence ID" value="GBP04771.1"/>
    <property type="molecule type" value="Genomic_DNA"/>
</dbReference>
<organism evidence="2 3">
    <name type="scientific">Eumeta variegata</name>
    <name type="common">Bagworm moth</name>
    <name type="synonym">Eumeta japonica</name>
    <dbReference type="NCBI Taxonomy" id="151549"/>
    <lineage>
        <taxon>Eukaryota</taxon>
        <taxon>Metazoa</taxon>
        <taxon>Ecdysozoa</taxon>
        <taxon>Arthropoda</taxon>
        <taxon>Hexapoda</taxon>
        <taxon>Insecta</taxon>
        <taxon>Pterygota</taxon>
        <taxon>Neoptera</taxon>
        <taxon>Endopterygota</taxon>
        <taxon>Lepidoptera</taxon>
        <taxon>Glossata</taxon>
        <taxon>Ditrysia</taxon>
        <taxon>Tineoidea</taxon>
        <taxon>Psychidae</taxon>
        <taxon>Oiketicinae</taxon>
        <taxon>Eumeta</taxon>
    </lineage>
</organism>
<sequence length="156" mass="16623">MWVEKGSGGGTRGIPNCGQNRGSTRRGGVKTMGKNVSGQRAGLRRSNALGVGPRRRRSLFYFLLSPNFYYSSSSSSRNRETVESSSSSSGGGRIVNGLAPSMLTRREEGALIPGNDPPSNSPIPIVSAMTPGYRADVGTRHVPALRHFVSPSSKQE</sequence>
<dbReference type="Proteomes" id="UP000299102">
    <property type="component" value="Unassembled WGS sequence"/>
</dbReference>
<evidence type="ECO:0000313" key="3">
    <source>
        <dbReference type="Proteomes" id="UP000299102"/>
    </source>
</evidence>
<dbReference type="AlphaFoldDB" id="A0A4C1SUP9"/>
<proteinExistence type="predicted"/>
<protein>
    <submittedName>
        <fullName evidence="2">Uncharacterized protein</fullName>
    </submittedName>
</protein>
<feature type="compositionally biased region" description="Gly residues" evidence="1">
    <location>
        <begin position="1"/>
        <end position="12"/>
    </location>
</feature>
<keyword evidence="3" id="KW-1185">Reference proteome</keyword>